<evidence type="ECO:0000256" key="2">
    <source>
        <dbReference type="ARBA" id="ARBA00022748"/>
    </source>
</evidence>
<dbReference type="OrthoDB" id="743079at2"/>
<evidence type="ECO:0000313" key="6">
    <source>
        <dbReference type="EMBL" id="AMC10520.1"/>
    </source>
</evidence>
<accession>A0A0X8G5R4</accession>
<dbReference type="PANTHER" id="PTHR42852">
    <property type="entry name" value="THIOL:DISULFIDE INTERCHANGE PROTEIN DSBE"/>
    <property type="match status" value="1"/>
</dbReference>
<dbReference type="GO" id="GO:0016491">
    <property type="term" value="F:oxidoreductase activity"/>
    <property type="evidence" value="ECO:0007669"/>
    <property type="project" value="InterPro"/>
</dbReference>
<protein>
    <recommendedName>
        <fullName evidence="5">Thioredoxin domain-containing protein</fullName>
    </recommendedName>
</protein>
<dbReference type="AlphaFoldDB" id="A0A0X8G5R4"/>
<name>A0A0X8G5R4_9FLAO</name>
<feature type="domain" description="Thioredoxin" evidence="5">
    <location>
        <begin position="312"/>
        <end position="456"/>
    </location>
</feature>
<evidence type="ECO:0000256" key="4">
    <source>
        <dbReference type="ARBA" id="ARBA00023284"/>
    </source>
</evidence>
<dbReference type="PROSITE" id="PS51352">
    <property type="entry name" value="THIOREDOXIN_2"/>
    <property type="match status" value="1"/>
</dbReference>
<dbReference type="Proteomes" id="UP000059672">
    <property type="component" value="Chromosome"/>
</dbReference>
<dbReference type="Gene3D" id="3.40.30.10">
    <property type="entry name" value="Glutaredoxin"/>
    <property type="match status" value="1"/>
</dbReference>
<evidence type="ECO:0000256" key="3">
    <source>
        <dbReference type="ARBA" id="ARBA00023157"/>
    </source>
</evidence>
<evidence type="ECO:0000259" key="5">
    <source>
        <dbReference type="PROSITE" id="PS51352"/>
    </source>
</evidence>
<sequence length="457" mass="52673">MNRILVIITIITVISCKQETPVDYVVVHGKITNKSKELTLNSRDKSIKEVIRVADDGSFSDTLFLNTNTYILFDGKNRVLLYLEKGNNINISFDTNDFENTLTLSGKGSAVNNYLLAKEKVEKQIIGSGTEVYLLGENDYRTRFNKLKTALEKLIKAEKGISDDFKIKELRNINYAYLNKLNIYEMYHAHYAKMPEFKISDDFLIDLENLDFTNEEDFMYSSDYKNLIGSNNYKKARELAERDSISVDIAFLKIVGIIPNETIKNSLLFDKARYGITYTDDLETFYKTFISNSTNIENNKQITESYKKLKTVAKGEPSPKFENYENFAGGTTSLEDLRGKFVYVDVWATWCGPCKREIPFLKELEGKYRNKNIEFVSISVDKAADHDKWQKMVKEKELKGIQLFSDKDWNSNFVKEYSIKGIPRFILIDPEGKIVNSNAPRPSNSKLIDLFNELKIE</sequence>
<keyword evidence="7" id="KW-1185">Reference proteome</keyword>
<dbReference type="PATRIC" id="fig|1622118.3.peg.914"/>
<dbReference type="KEGG" id="lut:Lupro_04350"/>
<keyword evidence="4" id="KW-0676">Redox-active center</keyword>
<keyword evidence="3" id="KW-1015">Disulfide bond</keyword>
<dbReference type="GO" id="GO:0017004">
    <property type="term" value="P:cytochrome complex assembly"/>
    <property type="evidence" value="ECO:0007669"/>
    <property type="project" value="UniProtKB-KW"/>
</dbReference>
<dbReference type="GO" id="GO:0030313">
    <property type="term" value="C:cell envelope"/>
    <property type="evidence" value="ECO:0007669"/>
    <property type="project" value="UniProtKB-SubCell"/>
</dbReference>
<dbReference type="InterPro" id="IPR013766">
    <property type="entry name" value="Thioredoxin_domain"/>
</dbReference>
<dbReference type="InterPro" id="IPR050553">
    <property type="entry name" value="Thioredoxin_ResA/DsbE_sf"/>
</dbReference>
<dbReference type="RefSeq" id="WP_068206626.1">
    <property type="nucleotide sequence ID" value="NZ_CP013355.1"/>
</dbReference>
<dbReference type="PANTHER" id="PTHR42852:SF6">
    <property type="entry name" value="THIOL:DISULFIDE INTERCHANGE PROTEIN DSBE"/>
    <property type="match status" value="1"/>
</dbReference>
<reference evidence="6 7" key="2">
    <citation type="journal article" date="2016" name="Int. J. Syst. Evol. Microbiol.">
        <title>Lutibacter profundi sp. nov., isolated from a deep-sea hydrothermal system on the Arctic Mid-Ocean Ridge and emended description of the genus Lutibacter.</title>
        <authorList>
            <person name="Le Moine Bauer S."/>
            <person name="Roalkvam I."/>
            <person name="Steen I.H."/>
            <person name="Dahle H."/>
        </authorList>
    </citation>
    <scope>NUCLEOTIDE SEQUENCE [LARGE SCALE GENOMIC DNA]</scope>
    <source>
        <strain evidence="6 7">LP1</strain>
    </source>
</reference>
<dbReference type="InterPro" id="IPR036249">
    <property type="entry name" value="Thioredoxin-like_sf"/>
</dbReference>
<dbReference type="Pfam" id="PF08534">
    <property type="entry name" value="Redoxin"/>
    <property type="match status" value="1"/>
</dbReference>
<dbReference type="CDD" id="cd02966">
    <property type="entry name" value="TlpA_like_family"/>
    <property type="match status" value="1"/>
</dbReference>
<evidence type="ECO:0000313" key="7">
    <source>
        <dbReference type="Proteomes" id="UP000059672"/>
    </source>
</evidence>
<gene>
    <name evidence="6" type="ORF">Lupro_04350</name>
</gene>
<evidence type="ECO:0000256" key="1">
    <source>
        <dbReference type="ARBA" id="ARBA00004196"/>
    </source>
</evidence>
<dbReference type="EMBL" id="CP013355">
    <property type="protein sequence ID" value="AMC10520.1"/>
    <property type="molecule type" value="Genomic_DNA"/>
</dbReference>
<reference evidence="7" key="1">
    <citation type="submission" date="2015-12" db="EMBL/GenBank/DDBJ databases">
        <title>Complete genome sequence of Lutibacter profundus strain LP1.</title>
        <authorList>
            <person name="Wissuwa J."/>
            <person name="Le Moine Bauer S."/>
            <person name="Stokke R."/>
            <person name="Dahle H."/>
            <person name="Steen I.H."/>
        </authorList>
    </citation>
    <scope>NUCLEOTIDE SEQUENCE [LARGE SCALE GENOMIC DNA]</scope>
    <source>
        <strain evidence="7">LP1</strain>
    </source>
</reference>
<proteinExistence type="predicted"/>
<organism evidence="6 7">
    <name type="scientific">Lutibacter profundi</name>
    <dbReference type="NCBI Taxonomy" id="1622118"/>
    <lineage>
        <taxon>Bacteria</taxon>
        <taxon>Pseudomonadati</taxon>
        <taxon>Bacteroidota</taxon>
        <taxon>Flavobacteriia</taxon>
        <taxon>Flavobacteriales</taxon>
        <taxon>Flavobacteriaceae</taxon>
        <taxon>Lutibacter</taxon>
    </lineage>
</organism>
<dbReference type="InterPro" id="IPR013740">
    <property type="entry name" value="Redoxin"/>
</dbReference>
<dbReference type="SUPFAM" id="SSF52833">
    <property type="entry name" value="Thioredoxin-like"/>
    <property type="match status" value="1"/>
</dbReference>
<comment type="subcellular location">
    <subcellularLocation>
        <location evidence="1">Cell envelope</location>
    </subcellularLocation>
</comment>
<dbReference type="STRING" id="1622118.Lupro_04350"/>
<dbReference type="PROSITE" id="PS51257">
    <property type="entry name" value="PROKAR_LIPOPROTEIN"/>
    <property type="match status" value="1"/>
</dbReference>
<keyword evidence="2" id="KW-0201">Cytochrome c-type biogenesis</keyword>